<dbReference type="GeneID" id="95762371"/>
<dbReference type="EMBL" id="BSDO01000002">
    <property type="protein sequence ID" value="GLI21906.1"/>
    <property type="molecule type" value="Genomic_DNA"/>
</dbReference>
<comment type="caution">
    <text evidence="1">The sequence shown here is derived from an EMBL/GenBank/DDBJ whole genome shotgun (WGS) entry which is preliminary data.</text>
</comment>
<sequence length="393" mass="39491">MGMTDLAAGFITAAAIKGPCRVATPGVNIALKGLAVLDAITLIDGDRVLVKDQTAKHENGIWIARAGNWERAGDFDSNKEVTRGTRVFVTDGFASANTEWWVSSLNPVPVGTGSITFAQASTAGAAVPPARKVEAGEGLSGGGDLTQNRTLRLDIAGLDALGEVDPVSDYVAVVDASDSGKQKKALAGLIAAAGSVPSSREITARTGLSGGGVLADDIGLALDLSEVTAKTNINFATDQIALHDPAAPGPARSPVPTFVDDMAKRRAAGSDALALAAAGARADILVQEEAVALAGATTDSTITIPVGAIILAVSTRVTAAITGAASFDVGTSDDGDTFAATLPTGAGSTNIGSVGTGVFNVARAVRFTANGGNFTGGVVRVALIYIRITPPTS</sequence>
<evidence type="ECO:0000313" key="2">
    <source>
        <dbReference type="EMBL" id="MDR6332345.1"/>
    </source>
</evidence>
<keyword evidence="4" id="KW-1185">Reference proteome</keyword>
<dbReference type="EMBL" id="JAVDPY010000001">
    <property type="protein sequence ID" value="MDR6332345.1"/>
    <property type="molecule type" value="Genomic_DNA"/>
</dbReference>
<reference evidence="1" key="1">
    <citation type="submission" date="2022-12" db="EMBL/GenBank/DDBJ databases">
        <title>Reference genome sequencing for broad-spectrum identification of bacterial and archaeal isolates by mass spectrometry.</title>
        <authorList>
            <person name="Sekiguchi Y."/>
            <person name="Tourlousse D.M."/>
        </authorList>
    </citation>
    <scope>NUCLEOTIDE SEQUENCE</scope>
    <source>
        <strain evidence="1">301</strain>
    </source>
</reference>
<dbReference type="Proteomes" id="UP001144397">
    <property type="component" value="Unassembled WGS sequence"/>
</dbReference>
<evidence type="ECO:0000313" key="4">
    <source>
        <dbReference type="Proteomes" id="UP001245370"/>
    </source>
</evidence>
<name>A0A9W6CKS8_XANFL</name>
<accession>A0A9W6CKS8</accession>
<evidence type="ECO:0000313" key="1">
    <source>
        <dbReference type="EMBL" id="GLI21906.1"/>
    </source>
</evidence>
<dbReference type="Proteomes" id="UP001245370">
    <property type="component" value="Unassembled WGS sequence"/>
</dbReference>
<proteinExistence type="predicted"/>
<dbReference type="RefSeq" id="WP_281806857.1">
    <property type="nucleotide sequence ID" value="NZ_BSDO01000002.1"/>
</dbReference>
<dbReference type="AlphaFoldDB" id="A0A9W6CKS8"/>
<reference evidence="2 4" key="2">
    <citation type="submission" date="2023-07" db="EMBL/GenBank/DDBJ databases">
        <title>Genomic Encyclopedia of Type Strains, Phase IV (KMG-IV): sequencing the most valuable type-strain genomes for metagenomic binning, comparative biology and taxonomic classification.</title>
        <authorList>
            <person name="Goeker M."/>
        </authorList>
    </citation>
    <scope>NUCLEOTIDE SEQUENCE [LARGE SCALE GENOMIC DNA]</scope>
    <source>
        <strain evidence="2 4">DSM 338</strain>
    </source>
</reference>
<organism evidence="1 3">
    <name type="scientific">Xanthobacter flavus</name>
    <dbReference type="NCBI Taxonomy" id="281"/>
    <lineage>
        <taxon>Bacteria</taxon>
        <taxon>Pseudomonadati</taxon>
        <taxon>Pseudomonadota</taxon>
        <taxon>Alphaproteobacteria</taxon>
        <taxon>Hyphomicrobiales</taxon>
        <taxon>Xanthobacteraceae</taxon>
        <taxon>Xanthobacter</taxon>
    </lineage>
</organism>
<gene>
    <name evidence="2" type="ORF">GGQ86_000792</name>
    <name evidence="1" type="ORF">XFLAVUS301_15800</name>
</gene>
<protein>
    <submittedName>
        <fullName evidence="1">Uncharacterized protein</fullName>
    </submittedName>
</protein>
<evidence type="ECO:0000313" key="3">
    <source>
        <dbReference type="Proteomes" id="UP001144397"/>
    </source>
</evidence>